<name>A0A6C0EZW8_9ZZZZ</name>
<evidence type="ECO:0000313" key="2">
    <source>
        <dbReference type="EMBL" id="QHT34342.1"/>
    </source>
</evidence>
<keyword evidence="1" id="KW-0472">Membrane</keyword>
<feature type="transmembrane region" description="Helical" evidence="1">
    <location>
        <begin position="30"/>
        <end position="49"/>
    </location>
</feature>
<dbReference type="AlphaFoldDB" id="A0A6C0EZW8"/>
<reference evidence="2" key="1">
    <citation type="journal article" date="2020" name="Nature">
        <title>Giant virus diversity and host interactions through global metagenomics.</title>
        <authorList>
            <person name="Schulz F."/>
            <person name="Roux S."/>
            <person name="Paez-Espino D."/>
            <person name="Jungbluth S."/>
            <person name="Walsh D.A."/>
            <person name="Denef V.J."/>
            <person name="McMahon K.D."/>
            <person name="Konstantinidis K.T."/>
            <person name="Eloe-Fadrosh E.A."/>
            <person name="Kyrpides N.C."/>
            <person name="Woyke T."/>
        </authorList>
    </citation>
    <scope>NUCLEOTIDE SEQUENCE</scope>
    <source>
        <strain evidence="2">GVMAG-M-3300009163-63</strain>
    </source>
</reference>
<protein>
    <submittedName>
        <fullName evidence="2">Uncharacterized protein</fullName>
    </submittedName>
</protein>
<sequence>MFILSKEKRNNIIDKLTNDFKKGKLSDKSLGILIRSFHASTPVSLLFLSLFAPRYVVNCIVAFLVVVFFLFFIFGGCFLTMVENKICNDDFTIADIFLESLEWEKNSKNRFNISCIIGGCYCLLIAIIYYIRFYFNH</sequence>
<dbReference type="EMBL" id="MN738998">
    <property type="protein sequence ID" value="QHT34342.1"/>
    <property type="molecule type" value="Genomic_DNA"/>
</dbReference>
<keyword evidence="1" id="KW-1133">Transmembrane helix</keyword>
<keyword evidence="1" id="KW-0812">Transmembrane</keyword>
<evidence type="ECO:0000256" key="1">
    <source>
        <dbReference type="SAM" id="Phobius"/>
    </source>
</evidence>
<proteinExistence type="predicted"/>
<accession>A0A6C0EZW8</accession>
<feature type="transmembrane region" description="Helical" evidence="1">
    <location>
        <begin position="55"/>
        <end position="79"/>
    </location>
</feature>
<organism evidence="2">
    <name type="scientific">viral metagenome</name>
    <dbReference type="NCBI Taxonomy" id="1070528"/>
    <lineage>
        <taxon>unclassified sequences</taxon>
        <taxon>metagenomes</taxon>
        <taxon>organismal metagenomes</taxon>
    </lineage>
</organism>
<feature type="transmembrane region" description="Helical" evidence="1">
    <location>
        <begin position="111"/>
        <end position="131"/>
    </location>
</feature>